<dbReference type="Proteomes" id="UP001055115">
    <property type="component" value="Unassembled WGS sequence"/>
</dbReference>
<proteinExistence type="predicted"/>
<comment type="caution">
    <text evidence="2">The sequence shown here is derived from an EMBL/GenBank/DDBJ whole genome shotgun (WGS) entry which is preliminary data.</text>
</comment>
<organism evidence="2 3">
    <name type="scientific">Colletotrichum spaethianum</name>
    <dbReference type="NCBI Taxonomy" id="700344"/>
    <lineage>
        <taxon>Eukaryota</taxon>
        <taxon>Fungi</taxon>
        <taxon>Dikarya</taxon>
        <taxon>Ascomycota</taxon>
        <taxon>Pezizomycotina</taxon>
        <taxon>Sordariomycetes</taxon>
        <taxon>Hypocreomycetidae</taxon>
        <taxon>Glomerellales</taxon>
        <taxon>Glomerellaceae</taxon>
        <taxon>Colletotrichum</taxon>
        <taxon>Colletotrichum spaethianum species complex</taxon>
    </lineage>
</organism>
<sequence>MAQTLEDIGRRSTTYPGDRVDAQSQQTRSEGGAAPTTVDANGKKHCTVGEREAVSSLIISTVVSLDGYLDLRRSRRKAEAGV</sequence>
<gene>
    <name evidence="2" type="ORF">ColSpa_05841</name>
</gene>
<feature type="region of interest" description="Disordered" evidence="1">
    <location>
        <begin position="1"/>
        <end position="42"/>
    </location>
</feature>
<evidence type="ECO:0000256" key="1">
    <source>
        <dbReference type="SAM" id="MobiDB-lite"/>
    </source>
</evidence>
<dbReference type="AlphaFoldDB" id="A0AA37LFK5"/>
<accession>A0AA37LFK5</accession>
<dbReference type="EMBL" id="BQXU01000013">
    <property type="protein sequence ID" value="GKT45660.1"/>
    <property type="molecule type" value="Genomic_DNA"/>
</dbReference>
<evidence type="ECO:0000313" key="2">
    <source>
        <dbReference type="EMBL" id="GKT45660.1"/>
    </source>
</evidence>
<name>A0AA37LFK5_9PEZI</name>
<dbReference type="GeneID" id="73326643"/>
<reference evidence="2 3" key="1">
    <citation type="submission" date="2022-03" db="EMBL/GenBank/DDBJ databases">
        <title>Genome data of Colletotrichum spp.</title>
        <authorList>
            <person name="Utami Y.D."/>
            <person name="Hiruma K."/>
        </authorList>
    </citation>
    <scope>NUCLEOTIDE SEQUENCE [LARGE SCALE GENOMIC DNA]</scope>
    <source>
        <strain evidence="2 3">MAFF 239500</strain>
    </source>
</reference>
<dbReference type="RefSeq" id="XP_049128010.1">
    <property type="nucleotide sequence ID" value="XM_049272053.1"/>
</dbReference>
<protein>
    <submittedName>
        <fullName evidence="2">Uncharacterized protein</fullName>
    </submittedName>
</protein>
<evidence type="ECO:0000313" key="3">
    <source>
        <dbReference type="Proteomes" id="UP001055115"/>
    </source>
</evidence>
<keyword evidence="3" id="KW-1185">Reference proteome</keyword>